<comment type="caution">
    <text evidence="9">The sequence shown here is derived from an EMBL/GenBank/DDBJ whole genome shotgun (WGS) entry which is preliminary data.</text>
</comment>
<keyword evidence="10" id="KW-1185">Reference proteome</keyword>
<proteinExistence type="inferred from homology"/>
<evidence type="ECO:0000259" key="8">
    <source>
        <dbReference type="Pfam" id="PF06155"/>
    </source>
</evidence>
<dbReference type="Gene3D" id="3.60.130.10">
    <property type="entry name" value="Clavaminate synthase-like"/>
    <property type="match status" value="1"/>
</dbReference>
<dbReference type="EMBL" id="JAFCIX010000042">
    <property type="protein sequence ID" value="KAH6600244.1"/>
    <property type="molecule type" value="Genomic_DNA"/>
</dbReference>
<reference evidence="9 10" key="1">
    <citation type="submission" date="2021-02" db="EMBL/GenBank/DDBJ databases">
        <title>Variation within the Batrachochytrium salamandrivorans European outbreak.</title>
        <authorList>
            <person name="Kelly M."/>
            <person name="Pasmans F."/>
            <person name="Shea T.P."/>
            <person name="Munoz J.F."/>
            <person name="Carranza S."/>
            <person name="Cuomo C.A."/>
            <person name="Martel A."/>
        </authorList>
    </citation>
    <scope>NUCLEOTIDE SEQUENCE [LARGE SCALE GENOMIC DNA]</scope>
    <source>
        <strain evidence="9 10">AMFP18/2</strain>
    </source>
</reference>
<feature type="domain" description="TauD/TfdA-like" evidence="7">
    <location>
        <begin position="280"/>
        <end position="516"/>
    </location>
</feature>
<evidence type="ECO:0000259" key="7">
    <source>
        <dbReference type="Pfam" id="PF02668"/>
    </source>
</evidence>
<dbReference type="InterPro" id="IPR003819">
    <property type="entry name" value="TauD/TfdA-like"/>
</dbReference>
<dbReference type="InterPro" id="IPR010376">
    <property type="entry name" value="GBBH-like_N"/>
</dbReference>
<dbReference type="CDD" id="cd00250">
    <property type="entry name" value="CAS_like"/>
    <property type="match status" value="1"/>
</dbReference>
<evidence type="ECO:0000313" key="10">
    <source>
        <dbReference type="Proteomes" id="UP001648503"/>
    </source>
</evidence>
<keyword evidence="3" id="KW-0479">Metal-binding</keyword>
<protein>
    <recommendedName>
        <fullName evidence="11">TauD/TfdA-like domain-containing protein</fullName>
    </recommendedName>
</protein>
<sequence>MFRLQRGRPVSAIGYVVSSAISTVEAVSQAADRLASASTVSSRLYSTWAASSAASSAAGPFMRQPVNALTLTMMHRQPTDHLVGGFGLLRRTLASQSMKIDSTESTSDIPVSMRRPGPGLAISEIHDDSVTLLWDNQDKRGSLGKGSTSTTAVAIDTATVTNDKEGKHSSAAPIIKSQFHYSWLRDNCQCTKCVLASNGQKLHSSGSVSPTIKPAAIAVQDAAVLTVQWPAEGEDPIHHSEYSAHWLQTHSYSGQELRSSTTLRPLRWDGAYFKACTHRVSYDEFFNHYSGFRSVLQQLNDFGLVFLTGVPTNDKQVEALVRRMGPIQETFYGSSWDVRHVEDANNIAYTSLPLGLHMDLMYYESPPGLQLLHCLQNSVAGGESLFVDSHLAVDILKREHPTHYDTLTKVPVLFKYQKDLHHMQYHHPTIVPNDADLGVQVYYAPPFQGPLDAPFHMVQGFYEAFRVFEEILNRKELEYTTLLQPGDCVIFSNRRVLHGRRQFDARKGDRHLKGAYISWDDFKDMVRVHII</sequence>
<comment type="similarity">
    <text evidence="2">Belongs to the gamma-BBH/TMLD family.</text>
</comment>
<feature type="domain" description="Gamma-butyrobetaine hydroxylase-like N-terminal" evidence="8">
    <location>
        <begin position="176"/>
        <end position="247"/>
    </location>
</feature>
<dbReference type="PANTHER" id="PTHR10696:SF25">
    <property type="entry name" value="OXIDOREDUCTASE AIM17-RELATED"/>
    <property type="match status" value="1"/>
</dbReference>
<evidence type="ECO:0000313" key="9">
    <source>
        <dbReference type="EMBL" id="KAH6600244.1"/>
    </source>
</evidence>
<dbReference type="InterPro" id="IPR042098">
    <property type="entry name" value="TauD-like_sf"/>
</dbReference>
<dbReference type="Gene3D" id="3.30.2020.30">
    <property type="match status" value="1"/>
</dbReference>
<organism evidence="9 10">
    <name type="scientific">Batrachochytrium salamandrivorans</name>
    <dbReference type="NCBI Taxonomy" id="1357716"/>
    <lineage>
        <taxon>Eukaryota</taxon>
        <taxon>Fungi</taxon>
        <taxon>Fungi incertae sedis</taxon>
        <taxon>Chytridiomycota</taxon>
        <taxon>Chytridiomycota incertae sedis</taxon>
        <taxon>Chytridiomycetes</taxon>
        <taxon>Rhizophydiales</taxon>
        <taxon>Rhizophydiales incertae sedis</taxon>
        <taxon>Batrachochytrium</taxon>
    </lineage>
</organism>
<evidence type="ECO:0000256" key="2">
    <source>
        <dbReference type="ARBA" id="ARBA00008654"/>
    </source>
</evidence>
<dbReference type="PANTHER" id="PTHR10696">
    <property type="entry name" value="GAMMA-BUTYROBETAINE HYDROXYLASE-RELATED"/>
    <property type="match status" value="1"/>
</dbReference>
<evidence type="ECO:0000256" key="3">
    <source>
        <dbReference type="ARBA" id="ARBA00022723"/>
    </source>
</evidence>
<keyword evidence="5" id="KW-0560">Oxidoreductase</keyword>
<comment type="cofactor">
    <cofactor evidence="1">
        <name>Fe(2+)</name>
        <dbReference type="ChEBI" id="CHEBI:29033"/>
    </cofactor>
</comment>
<name>A0ABQ8FLB3_9FUNG</name>
<keyword evidence="4" id="KW-0223">Dioxygenase</keyword>
<evidence type="ECO:0000256" key="5">
    <source>
        <dbReference type="ARBA" id="ARBA00023002"/>
    </source>
</evidence>
<evidence type="ECO:0000256" key="4">
    <source>
        <dbReference type="ARBA" id="ARBA00022964"/>
    </source>
</evidence>
<evidence type="ECO:0000256" key="6">
    <source>
        <dbReference type="ARBA" id="ARBA00023004"/>
    </source>
</evidence>
<dbReference type="Proteomes" id="UP001648503">
    <property type="component" value="Unassembled WGS sequence"/>
</dbReference>
<evidence type="ECO:0000256" key="1">
    <source>
        <dbReference type="ARBA" id="ARBA00001954"/>
    </source>
</evidence>
<keyword evidence="6" id="KW-0408">Iron</keyword>
<dbReference type="InterPro" id="IPR038492">
    <property type="entry name" value="GBBH-like_N_sf"/>
</dbReference>
<dbReference type="Pfam" id="PF02668">
    <property type="entry name" value="TauD"/>
    <property type="match status" value="1"/>
</dbReference>
<evidence type="ECO:0008006" key="11">
    <source>
        <dbReference type="Google" id="ProtNLM"/>
    </source>
</evidence>
<accession>A0ABQ8FLB3</accession>
<dbReference type="InterPro" id="IPR050411">
    <property type="entry name" value="AlphaKG_dependent_hydroxylases"/>
</dbReference>
<dbReference type="Pfam" id="PF06155">
    <property type="entry name" value="GBBH-like_N"/>
    <property type="match status" value="1"/>
</dbReference>
<gene>
    <name evidence="9" type="ORF">BASA50_002419</name>
</gene>
<dbReference type="SUPFAM" id="SSF51197">
    <property type="entry name" value="Clavaminate synthase-like"/>
    <property type="match status" value="1"/>
</dbReference>